<protein>
    <recommendedName>
        <fullName evidence="7">Lipopolysaccharide assembly protein A domain-containing protein</fullName>
    </recommendedName>
</protein>
<dbReference type="EMBL" id="BONO01000001">
    <property type="protein sequence ID" value="GIG34733.1"/>
    <property type="molecule type" value="Genomic_DNA"/>
</dbReference>
<feature type="transmembrane region" description="Helical" evidence="6">
    <location>
        <begin position="38"/>
        <end position="58"/>
    </location>
</feature>
<dbReference type="InterPro" id="IPR010445">
    <property type="entry name" value="LapA_dom"/>
</dbReference>
<dbReference type="RefSeq" id="WP_203666784.1">
    <property type="nucleotide sequence ID" value="NZ_BONO01000001.1"/>
</dbReference>
<keyword evidence="9" id="KW-1185">Reference proteome</keyword>
<keyword evidence="4 6" id="KW-0472">Membrane</keyword>
<gene>
    <name evidence="8" type="ORF">Cpa01nite_01140</name>
</gene>
<organism evidence="8 9">
    <name type="scientific">Cellulomonas pakistanensis</name>
    <dbReference type="NCBI Taxonomy" id="992287"/>
    <lineage>
        <taxon>Bacteria</taxon>
        <taxon>Bacillati</taxon>
        <taxon>Actinomycetota</taxon>
        <taxon>Actinomycetes</taxon>
        <taxon>Micrococcales</taxon>
        <taxon>Cellulomonadaceae</taxon>
        <taxon>Cellulomonas</taxon>
    </lineage>
</organism>
<keyword evidence="1" id="KW-1003">Cell membrane</keyword>
<dbReference type="Proteomes" id="UP000642125">
    <property type="component" value="Unassembled WGS sequence"/>
</dbReference>
<keyword evidence="2 6" id="KW-0812">Transmembrane</keyword>
<accession>A0A919U1C5</accession>
<feature type="region of interest" description="Disordered" evidence="5">
    <location>
        <begin position="1"/>
        <end position="34"/>
    </location>
</feature>
<name>A0A919U1C5_9CELL</name>
<feature type="compositionally biased region" description="Polar residues" evidence="5">
    <location>
        <begin position="1"/>
        <end position="13"/>
    </location>
</feature>
<evidence type="ECO:0000256" key="6">
    <source>
        <dbReference type="SAM" id="Phobius"/>
    </source>
</evidence>
<comment type="caution">
    <text evidence="8">The sequence shown here is derived from an EMBL/GenBank/DDBJ whole genome shotgun (WGS) entry which is preliminary data.</text>
</comment>
<evidence type="ECO:0000256" key="4">
    <source>
        <dbReference type="ARBA" id="ARBA00023136"/>
    </source>
</evidence>
<dbReference type="AlphaFoldDB" id="A0A919U1C5"/>
<keyword evidence="3 6" id="KW-1133">Transmembrane helix</keyword>
<dbReference type="GO" id="GO:0005886">
    <property type="term" value="C:plasma membrane"/>
    <property type="evidence" value="ECO:0007669"/>
    <property type="project" value="InterPro"/>
</dbReference>
<evidence type="ECO:0000259" key="7">
    <source>
        <dbReference type="Pfam" id="PF06305"/>
    </source>
</evidence>
<evidence type="ECO:0000256" key="3">
    <source>
        <dbReference type="ARBA" id="ARBA00022989"/>
    </source>
</evidence>
<evidence type="ECO:0000256" key="1">
    <source>
        <dbReference type="ARBA" id="ARBA00022475"/>
    </source>
</evidence>
<dbReference type="Pfam" id="PF06305">
    <property type="entry name" value="LapA_dom"/>
    <property type="match status" value="1"/>
</dbReference>
<feature type="domain" description="Lipopolysaccharide assembly protein A" evidence="7">
    <location>
        <begin position="59"/>
        <end position="107"/>
    </location>
</feature>
<evidence type="ECO:0000256" key="5">
    <source>
        <dbReference type="SAM" id="MobiDB-lite"/>
    </source>
</evidence>
<evidence type="ECO:0000313" key="8">
    <source>
        <dbReference type="EMBL" id="GIG34733.1"/>
    </source>
</evidence>
<evidence type="ECO:0000256" key="2">
    <source>
        <dbReference type="ARBA" id="ARBA00022692"/>
    </source>
</evidence>
<feature type="transmembrane region" description="Helical" evidence="6">
    <location>
        <begin position="78"/>
        <end position="98"/>
    </location>
</feature>
<reference evidence="8" key="1">
    <citation type="submission" date="2021-01" db="EMBL/GenBank/DDBJ databases">
        <title>Whole genome shotgun sequence of Cellulomonas pakistanensis NBRC 110800.</title>
        <authorList>
            <person name="Komaki H."/>
            <person name="Tamura T."/>
        </authorList>
    </citation>
    <scope>NUCLEOTIDE SEQUENCE</scope>
    <source>
        <strain evidence="8">NBRC 110800</strain>
    </source>
</reference>
<sequence>MPVQPASHSTRSRQPVEPEVRAPGADTPTRASGTRTSAAWFGVCVGVLVLVALVVFMLQNTGPVAVSFLGMTGTAPLALALLIAGLGVGIVVLVFASLRIGQLRRRAAGGHPTGARR</sequence>
<proteinExistence type="predicted"/>
<evidence type="ECO:0000313" key="9">
    <source>
        <dbReference type="Proteomes" id="UP000642125"/>
    </source>
</evidence>